<organism evidence="1">
    <name type="scientific">Arundo donax</name>
    <name type="common">Giant reed</name>
    <name type="synonym">Donax arundinaceus</name>
    <dbReference type="NCBI Taxonomy" id="35708"/>
    <lineage>
        <taxon>Eukaryota</taxon>
        <taxon>Viridiplantae</taxon>
        <taxon>Streptophyta</taxon>
        <taxon>Embryophyta</taxon>
        <taxon>Tracheophyta</taxon>
        <taxon>Spermatophyta</taxon>
        <taxon>Magnoliopsida</taxon>
        <taxon>Liliopsida</taxon>
        <taxon>Poales</taxon>
        <taxon>Poaceae</taxon>
        <taxon>PACMAD clade</taxon>
        <taxon>Arundinoideae</taxon>
        <taxon>Arundineae</taxon>
        <taxon>Arundo</taxon>
    </lineage>
</organism>
<protein>
    <submittedName>
        <fullName evidence="1">Uncharacterized protein</fullName>
    </submittedName>
</protein>
<proteinExistence type="predicted"/>
<evidence type="ECO:0000313" key="1">
    <source>
        <dbReference type="EMBL" id="JAD79437.1"/>
    </source>
</evidence>
<name>A0A0A9D6S5_ARUDO</name>
<accession>A0A0A9D6S5</accession>
<reference evidence="1" key="2">
    <citation type="journal article" date="2015" name="Data Brief">
        <title>Shoot transcriptome of the giant reed, Arundo donax.</title>
        <authorList>
            <person name="Barrero R.A."/>
            <person name="Guerrero F.D."/>
            <person name="Moolhuijzen P."/>
            <person name="Goolsby J.A."/>
            <person name="Tidwell J."/>
            <person name="Bellgard S.E."/>
            <person name="Bellgard M.I."/>
        </authorList>
    </citation>
    <scope>NUCLEOTIDE SEQUENCE</scope>
    <source>
        <tissue evidence="1">Shoot tissue taken approximately 20 cm above the soil surface</tissue>
    </source>
</reference>
<sequence length="49" mass="5362">MHSITGSITYGSTMNCYTEVYTSSCSHYRANKHNSLSASPTSRLCAVSR</sequence>
<dbReference type="EMBL" id="GBRH01218458">
    <property type="protein sequence ID" value="JAD79437.1"/>
    <property type="molecule type" value="Transcribed_RNA"/>
</dbReference>
<reference evidence="1" key="1">
    <citation type="submission" date="2014-09" db="EMBL/GenBank/DDBJ databases">
        <authorList>
            <person name="Magalhaes I.L.F."/>
            <person name="Oliveira U."/>
            <person name="Santos F.R."/>
            <person name="Vidigal T.H.D.A."/>
            <person name="Brescovit A.D."/>
            <person name="Santos A.J."/>
        </authorList>
    </citation>
    <scope>NUCLEOTIDE SEQUENCE</scope>
    <source>
        <tissue evidence="1">Shoot tissue taken approximately 20 cm above the soil surface</tissue>
    </source>
</reference>
<dbReference type="AlphaFoldDB" id="A0A0A9D6S5"/>